<evidence type="ECO:0000259" key="8">
    <source>
        <dbReference type="Pfam" id="PF13396"/>
    </source>
</evidence>
<gene>
    <name evidence="9" type="ORF">DZF91_37715</name>
</gene>
<keyword evidence="4 7" id="KW-1133">Transmembrane helix</keyword>
<name>A0A372J944_9ACTN</name>
<reference evidence="9 10" key="1">
    <citation type="submission" date="2018-08" db="EMBL/GenBank/DDBJ databases">
        <title>Actinomadura jelena sp. nov., a novel Actinomycete isolated from soil in Chad.</title>
        <authorList>
            <person name="Shi L."/>
        </authorList>
    </citation>
    <scope>NUCLEOTIDE SEQUENCE [LARGE SCALE GENOMIC DNA]</scope>
    <source>
        <strain evidence="9 10">NEAU-G17</strain>
    </source>
</reference>
<sequence>MPYALIAAVLVAGWLFCLLDVLTSDEREVRLLPKSVWLLVALLGFVVGALLWMVAGRPRGRSLEAALWPPGSRSVPHPDAPKGPDDDPAFLRSLDRRIRGDD</sequence>
<dbReference type="RefSeq" id="WP_117361814.1">
    <property type="nucleotide sequence ID" value="NZ_QURH01001047.1"/>
</dbReference>
<feature type="region of interest" description="Disordered" evidence="6">
    <location>
        <begin position="69"/>
        <end position="90"/>
    </location>
</feature>
<comment type="subcellular location">
    <subcellularLocation>
        <location evidence="1">Cell membrane</location>
        <topology evidence="1">Multi-pass membrane protein</topology>
    </subcellularLocation>
</comment>
<dbReference type="AlphaFoldDB" id="A0A372J944"/>
<keyword evidence="2" id="KW-1003">Cell membrane</keyword>
<evidence type="ECO:0000256" key="3">
    <source>
        <dbReference type="ARBA" id="ARBA00022692"/>
    </source>
</evidence>
<dbReference type="GO" id="GO:0005886">
    <property type="term" value="C:plasma membrane"/>
    <property type="evidence" value="ECO:0007669"/>
    <property type="project" value="UniProtKB-SubCell"/>
</dbReference>
<keyword evidence="10" id="KW-1185">Reference proteome</keyword>
<feature type="transmembrane region" description="Helical" evidence="7">
    <location>
        <begin position="35"/>
        <end position="55"/>
    </location>
</feature>
<keyword evidence="3 7" id="KW-0812">Transmembrane</keyword>
<dbReference type="EMBL" id="QURH01001047">
    <property type="protein sequence ID" value="RFU36522.1"/>
    <property type="molecule type" value="Genomic_DNA"/>
</dbReference>
<accession>A0A372J944</accession>
<dbReference type="Proteomes" id="UP000261811">
    <property type="component" value="Unassembled WGS sequence"/>
</dbReference>
<proteinExistence type="predicted"/>
<evidence type="ECO:0000256" key="1">
    <source>
        <dbReference type="ARBA" id="ARBA00004651"/>
    </source>
</evidence>
<organism evidence="9 10">
    <name type="scientific">Actinomadura logoneensis</name>
    <dbReference type="NCBI Taxonomy" id="2293572"/>
    <lineage>
        <taxon>Bacteria</taxon>
        <taxon>Bacillati</taxon>
        <taxon>Actinomycetota</taxon>
        <taxon>Actinomycetes</taxon>
        <taxon>Streptosporangiales</taxon>
        <taxon>Thermomonosporaceae</taxon>
        <taxon>Actinomadura</taxon>
    </lineage>
</organism>
<dbReference type="InterPro" id="IPR027379">
    <property type="entry name" value="CLS_N"/>
</dbReference>
<feature type="domain" description="Cardiolipin synthase N-terminal" evidence="8">
    <location>
        <begin position="14"/>
        <end position="57"/>
    </location>
</feature>
<evidence type="ECO:0000256" key="4">
    <source>
        <dbReference type="ARBA" id="ARBA00022989"/>
    </source>
</evidence>
<evidence type="ECO:0000313" key="10">
    <source>
        <dbReference type="Proteomes" id="UP000261811"/>
    </source>
</evidence>
<evidence type="ECO:0000256" key="5">
    <source>
        <dbReference type="ARBA" id="ARBA00023136"/>
    </source>
</evidence>
<dbReference type="OrthoDB" id="3298527at2"/>
<evidence type="ECO:0000256" key="7">
    <source>
        <dbReference type="SAM" id="Phobius"/>
    </source>
</evidence>
<evidence type="ECO:0000256" key="2">
    <source>
        <dbReference type="ARBA" id="ARBA00022475"/>
    </source>
</evidence>
<evidence type="ECO:0000256" key="6">
    <source>
        <dbReference type="SAM" id="MobiDB-lite"/>
    </source>
</evidence>
<protein>
    <submittedName>
        <fullName evidence="9">PLDc_N domain-containing protein</fullName>
    </submittedName>
</protein>
<dbReference type="Pfam" id="PF13396">
    <property type="entry name" value="PLDc_N"/>
    <property type="match status" value="1"/>
</dbReference>
<evidence type="ECO:0000313" key="9">
    <source>
        <dbReference type="EMBL" id="RFU36522.1"/>
    </source>
</evidence>
<comment type="caution">
    <text evidence="9">The sequence shown here is derived from an EMBL/GenBank/DDBJ whole genome shotgun (WGS) entry which is preliminary data.</text>
</comment>
<keyword evidence="5 7" id="KW-0472">Membrane</keyword>